<accession>A0ABQ7S9N4</accession>
<keyword evidence="2 5" id="KW-0812">Transmembrane</keyword>
<evidence type="ECO:0000313" key="7">
    <source>
        <dbReference type="EMBL" id="KAG9510102.1"/>
    </source>
</evidence>
<evidence type="ECO:0000256" key="2">
    <source>
        <dbReference type="ARBA" id="ARBA00022692"/>
    </source>
</evidence>
<feature type="transmembrane region" description="Helical" evidence="5">
    <location>
        <begin position="28"/>
        <end position="53"/>
    </location>
</feature>
<keyword evidence="8" id="KW-1185">Reference proteome</keyword>
<evidence type="ECO:0000313" key="8">
    <source>
        <dbReference type="Proteomes" id="UP000825002"/>
    </source>
</evidence>
<dbReference type="SUPFAM" id="SSF81321">
    <property type="entry name" value="Family A G protein-coupled receptor-like"/>
    <property type="match status" value="1"/>
</dbReference>
<gene>
    <name evidence="7" type="ORF">GZH46_01364</name>
</gene>
<protein>
    <recommendedName>
        <fullName evidence="6">G-protein coupled receptors family 1 profile domain-containing protein</fullName>
    </recommendedName>
</protein>
<comment type="caution">
    <text evidence="7">The sequence shown here is derived from an EMBL/GenBank/DDBJ whole genome shotgun (WGS) entry which is preliminary data.</text>
</comment>
<evidence type="ECO:0000256" key="1">
    <source>
        <dbReference type="ARBA" id="ARBA00004370"/>
    </source>
</evidence>
<feature type="domain" description="G-protein coupled receptors family 1 profile" evidence="6">
    <location>
        <begin position="46"/>
        <end position="142"/>
    </location>
</feature>
<evidence type="ECO:0000256" key="4">
    <source>
        <dbReference type="ARBA" id="ARBA00023136"/>
    </source>
</evidence>
<name>A0ABQ7S9N4_9ACAR</name>
<feature type="transmembrane region" description="Helical" evidence="5">
    <location>
        <begin position="111"/>
        <end position="132"/>
    </location>
</feature>
<evidence type="ECO:0000259" key="6">
    <source>
        <dbReference type="PROSITE" id="PS50262"/>
    </source>
</evidence>
<reference evidence="7 8" key="1">
    <citation type="submission" date="2020-10" db="EMBL/GenBank/DDBJ databases">
        <authorList>
            <person name="Klimov P.B."/>
            <person name="Dyachkov S.M."/>
            <person name="Chetverikov P.E."/>
        </authorList>
    </citation>
    <scope>NUCLEOTIDE SEQUENCE [LARGE SCALE GENOMIC DNA]</scope>
    <source>
        <strain evidence="7">BMOC 18-1129-001#AD2665</strain>
        <tissue evidence="7">Entire mites</tissue>
    </source>
</reference>
<dbReference type="Proteomes" id="UP000825002">
    <property type="component" value="Unassembled WGS sequence"/>
</dbReference>
<dbReference type="PROSITE" id="PS50262">
    <property type="entry name" value="G_PROTEIN_RECEP_F1_2"/>
    <property type="match status" value="1"/>
</dbReference>
<organism evidence="7 8">
    <name type="scientific">Fragariocoptes setiger</name>
    <dbReference type="NCBI Taxonomy" id="1670756"/>
    <lineage>
        <taxon>Eukaryota</taxon>
        <taxon>Metazoa</taxon>
        <taxon>Ecdysozoa</taxon>
        <taxon>Arthropoda</taxon>
        <taxon>Chelicerata</taxon>
        <taxon>Arachnida</taxon>
        <taxon>Acari</taxon>
        <taxon>Acariformes</taxon>
        <taxon>Trombidiformes</taxon>
        <taxon>Prostigmata</taxon>
        <taxon>Eupodina</taxon>
        <taxon>Eriophyoidea</taxon>
        <taxon>Phytoptidae</taxon>
        <taxon>Fragariocoptes</taxon>
    </lineage>
</organism>
<dbReference type="Gene3D" id="1.20.1070.10">
    <property type="entry name" value="Rhodopsin 7-helix transmembrane proteins"/>
    <property type="match status" value="1"/>
</dbReference>
<proteinExistence type="predicted"/>
<sequence>MLFCNKSTIEKIREWDERSVHDLDVTQLYTYVCPALLVFCLLSVLFNSVLMAIGHFRQGINRSPILVLSLNLATTDTIASLLTGLGLFLNSYLPVVFNVHISLCQLLVIEIFRVASLVASVLHLLALALVHYRGIVRPLHYR</sequence>
<comment type="subcellular location">
    <subcellularLocation>
        <location evidence="1">Membrane</location>
    </subcellularLocation>
</comment>
<evidence type="ECO:0000256" key="3">
    <source>
        <dbReference type="ARBA" id="ARBA00022989"/>
    </source>
</evidence>
<keyword evidence="3 5" id="KW-1133">Transmembrane helix</keyword>
<dbReference type="InterPro" id="IPR017452">
    <property type="entry name" value="GPCR_Rhodpsn_7TM"/>
</dbReference>
<keyword evidence="4 5" id="KW-0472">Membrane</keyword>
<feature type="transmembrane region" description="Helical" evidence="5">
    <location>
        <begin position="65"/>
        <end position="91"/>
    </location>
</feature>
<evidence type="ECO:0000256" key="5">
    <source>
        <dbReference type="SAM" id="Phobius"/>
    </source>
</evidence>
<dbReference type="EMBL" id="JAIFTH010000234">
    <property type="protein sequence ID" value="KAG9510102.1"/>
    <property type="molecule type" value="Genomic_DNA"/>
</dbReference>